<protein>
    <submittedName>
        <fullName evidence="2">Uncharacterized protein</fullName>
    </submittedName>
</protein>
<feature type="compositionally biased region" description="Basic and acidic residues" evidence="1">
    <location>
        <begin position="276"/>
        <end position="287"/>
    </location>
</feature>
<accession>A0A5C6AWY8</accession>
<dbReference type="EMBL" id="SJPM01000001">
    <property type="protein sequence ID" value="TWU03669.1"/>
    <property type="molecule type" value="Genomic_DNA"/>
</dbReference>
<sequence length="308" mass="33900">MEHVLFLRVFLRRPTVSESSPPLLSRRWKVILSVAILAHLTAVFAPPMAFQSRGPRGLSPSVATLLDPLASYGQMLYLDRGYAFFAPDPGPSHLITVEIDDPASTDADANRSPAEVRRFPSLNDQWPRLLYHRHFMLAEFLNDSYQPALPIEAASLVGPDLPAEELRQWRLGRKRYEAIVGSMTKHAVSRIAGGPGKVVKINRVEHLIPDFVGFTTRNVPLNEADSYITLEDFPITLETLLGSRPESLPQPGFTEPVPAPTGEPAKTGEPISNEKAANDSRDSKENLTNESETTEAKTESTVDGEAAP</sequence>
<evidence type="ECO:0000256" key="1">
    <source>
        <dbReference type="SAM" id="MobiDB-lite"/>
    </source>
</evidence>
<name>A0A5C6AWY8_9BACT</name>
<organism evidence="2 3">
    <name type="scientific">Neorhodopirellula pilleata</name>
    <dbReference type="NCBI Taxonomy" id="2714738"/>
    <lineage>
        <taxon>Bacteria</taxon>
        <taxon>Pseudomonadati</taxon>
        <taxon>Planctomycetota</taxon>
        <taxon>Planctomycetia</taxon>
        <taxon>Pirellulales</taxon>
        <taxon>Pirellulaceae</taxon>
        <taxon>Neorhodopirellula</taxon>
    </lineage>
</organism>
<gene>
    <name evidence="2" type="ORF">Pla100_05990</name>
</gene>
<comment type="caution">
    <text evidence="2">The sequence shown here is derived from an EMBL/GenBank/DDBJ whole genome shotgun (WGS) entry which is preliminary data.</text>
</comment>
<proteinExistence type="predicted"/>
<keyword evidence="3" id="KW-1185">Reference proteome</keyword>
<feature type="region of interest" description="Disordered" evidence="1">
    <location>
        <begin position="242"/>
        <end position="308"/>
    </location>
</feature>
<evidence type="ECO:0000313" key="3">
    <source>
        <dbReference type="Proteomes" id="UP000316213"/>
    </source>
</evidence>
<evidence type="ECO:0000313" key="2">
    <source>
        <dbReference type="EMBL" id="TWU03669.1"/>
    </source>
</evidence>
<dbReference type="Proteomes" id="UP000316213">
    <property type="component" value="Unassembled WGS sequence"/>
</dbReference>
<dbReference type="AlphaFoldDB" id="A0A5C6AWY8"/>
<reference evidence="2 3" key="1">
    <citation type="submission" date="2019-02" db="EMBL/GenBank/DDBJ databases">
        <title>Deep-cultivation of Planctomycetes and their phenomic and genomic characterization uncovers novel biology.</title>
        <authorList>
            <person name="Wiegand S."/>
            <person name="Jogler M."/>
            <person name="Boedeker C."/>
            <person name="Pinto D."/>
            <person name="Vollmers J."/>
            <person name="Rivas-Marin E."/>
            <person name="Kohn T."/>
            <person name="Peeters S.H."/>
            <person name="Heuer A."/>
            <person name="Rast P."/>
            <person name="Oberbeckmann S."/>
            <person name="Bunk B."/>
            <person name="Jeske O."/>
            <person name="Meyerdierks A."/>
            <person name="Storesund J.E."/>
            <person name="Kallscheuer N."/>
            <person name="Luecker S."/>
            <person name="Lage O.M."/>
            <person name="Pohl T."/>
            <person name="Merkel B.J."/>
            <person name="Hornburger P."/>
            <person name="Mueller R.-W."/>
            <person name="Bruemmer F."/>
            <person name="Labrenz M."/>
            <person name="Spormann A.M."/>
            <person name="Op Den Camp H."/>
            <person name="Overmann J."/>
            <person name="Amann R."/>
            <person name="Jetten M.S.M."/>
            <person name="Mascher T."/>
            <person name="Medema M.H."/>
            <person name="Devos D.P."/>
            <person name="Kaster A.-K."/>
            <person name="Ovreas L."/>
            <person name="Rohde M."/>
            <person name="Galperin M.Y."/>
            <person name="Jogler C."/>
        </authorList>
    </citation>
    <scope>NUCLEOTIDE SEQUENCE [LARGE SCALE GENOMIC DNA]</scope>
    <source>
        <strain evidence="2 3">Pla100</strain>
    </source>
</reference>